<dbReference type="SUPFAM" id="SSF53383">
    <property type="entry name" value="PLP-dependent transferases"/>
    <property type="match status" value="1"/>
</dbReference>
<comment type="similarity">
    <text evidence="2">Belongs to the threonine aldolase family.</text>
</comment>
<dbReference type="EMBL" id="CP015124">
    <property type="protein sequence ID" value="ANP36308.1"/>
    <property type="molecule type" value="Genomic_DNA"/>
</dbReference>
<feature type="modified residue" description="N6-(pyridoxal phosphate)lysine" evidence="6">
    <location>
        <position position="213"/>
    </location>
</feature>
<dbReference type="RefSeq" id="WP_082996028.1">
    <property type="nucleotide sequence ID" value="NZ_CP015124.1"/>
</dbReference>
<protein>
    <submittedName>
        <fullName evidence="8">Threonine aldolase</fullName>
    </submittedName>
</protein>
<comment type="subunit">
    <text evidence="3">Homotetramer.</text>
</comment>
<dbReference type="PIRSF" id="PIRSF017617">
    <property type="entry name" value="Thr_aldolase"/>
    <property type="match status" value="1"/>
</dbReference>
<keyword evidence="5" id="KW-0456">Lyase</keyword>
<evidence type="ECO:0000256" key="1">
    <source>
        <dbReference type="ARBA" id="ARBA00001933"/>
    </source>
</evidence>
<reference evidence="8 9" key="1">
    <citation type="submission" date="2016-04" db="EMBL/GenBank/DDBJ databases">
        <authorList>
            <person name="Evans L.H."/>
            <person name="Alamgir A."/>
            <person name="Owens N."/>
            <person name="Weber N.D."/>
            <person name="Virtaneva K."/>
            <person name="Barbian K."/>
            <person name="Babar A."/>
            <person name="Rosenke K."/>
        </authorList>
    </citation>
    <scope>NUCLEOTIDE SEQUENCE [LARGE SCALE GENOMIC DNA]</scope>
    <source>
        <strain evidence="8 9">JL2886</strain>
    </source>
</reference>
<organism evidence="8 9">
    <name type="scientific">Phaeobacter gallaeciensis</name>
    <dbReference type="NCBI Taxonomy" id="60890"/>
    <lineage>
        <taxon>Bacteria</taxon>
        <taxon>Pseudomonadati</taxon>
        <taxon>Pseudomonadota</taxon>
        <taxon>Alphaproteobacteria</taxon>
        <taxon>Rhodobacterales</taxon>
        <taxon>Roseobacteraceae</taxon>
        <taxon>Phaeobacter</taxon>
    </lineage>
</organism>
<keyword evidence="9" id="KW-1185">Reference proteome</keyword>
<evidence type="ECO:0000313" key="9">
    <source>
        <dbReference type="Proteomes" id="UP000092565"/>
    </source>
</evidence>
<dbReference type="GO" id="GO:0008732">
    <property type="term" value="F:L-allo-threonine aldolase activity"/>
    <property type="evidence" value="ECO:0007669"/>
    <property type="project" value="TreeGrafter"/>
</dbReference>
<evidence type="ECO:0000256" key="3">
    <source>
        <dbReference type="ARBA" id="ARBA00011881"/>
    </source>
</evidence>
<dbReference type="Gene3D" id="3.90.1150.10">
    <property type="entry name" value="Aspartate Aminotransferase, domain 1"/>
    <property type="match status" value="1"/>
</dbReference>
<evidence type="ECO:0000256" key="5">
    <source>
        <dbReference type="ARBA" id="ARBA00023239"/>
    </source>
</evidence>
<dbReference type="GO" id="GO:0005829">
    <property type="term" value="C:cytosol"/>
    <property type="evidence" value="ECO:0007669"/>
    <property type="project" value="TreeGrafter"/>
</dbReference>
<evidence type="ECO:0000256" key="4">
    <source>
        <dbReference type="ARBA" id="ARBA00022898"/>
    </source>
</evidence>
<dbReference type="NCBIfam" id="NF041359">
    <property type="entry name" value="GntG_guanitoxin"/>
    <property type="match status" value="1"/>
</dbReference>
<dbReference type="InterPro" id="IPR015422">
    <property type="entry name" value="PyrdxlP-dep_Trfase_small"/>
</dbReference>
<dbReference type="Gene3D" id="3.40.640.10">
    <property type="entry name" value="Type I PLP-dependent aspartate aminotransferase-like (Major domain)"/>
    <property type="match status" value="1"/>
</dbReference>
<dbReference type="NCBIfam" id="NF007825">
    <property type="entry name" value="PRK10534.1"/>
    <property type="match status" value="1"/>
</dbReference>
<dbReference type="Proteomes" id="UP000092565">
    <property type="component" value="Chromosome"/>
</dbReference>
<dbReference type="InterPro" id="IPR015424">
    <property type="entry name" value="PyrdxlP-dep_Trfase"/>
</dbReference>
<keyword evidence="4" id="KW-0663">Pyridoxal phosphate</keyword>
<dbReference type="OrthoDB" id="9774495at2"/>
<dbReference type="AlphaFoldDB" id="A0A1B0ZQD8"/>
<dbReference type="InterPro" id="IPR001597">
    <property type="entry name" value="ArAA_b-elim_lyase/Thr_aldolase"/>
</dbReference>
<sequence length="350" mass="36291">MSQYAGMTQTETGAGVLCDLRSDTVTRPDDAMRQAMAAAEVGDDVYGEDPQVNQLEATLAERLGKEAGLFLPTGTQSNLTALLSHCGRGEEIITGRDYHVFKYEAAGASVLGGSALYPLEVQPGGGLDPAAIAAAVKPDDSHMPISRLLSLENTHNGQAISLEDMRAMTDAGRAAGLSLHLDGARFFNAITELGCSAPHLAVLFDTVSICLSKGLGAPAGSVLVGPSDLIARARRWRKMLGGGMRQSGVLAAAGLMALEQNVDRLAEDHARAATLADALRALGAGEVTQATNMVFFTPAEGQNAALQAHLAKAGVVIGAGDSGPIRLVLHKDVTDEGLNGAIAAFQTFFS</sequence>
<dbReference type="PATRIC" id="fig|60890.4.peg.1366"/>
<gene>
    <name evidence="8" type="primary">ltaE</name>
    <name evidence="8" type="ORF">JL2886_01390</name>
</gene>
<dbReference type="GO" id="GO:0006567">
    <property type="term" value="P:L-threonine catabolic process"/>
    <property type="evidence" value="ECO:0007669"/>
    <property type="project" value="TreeGrafter"/>
</dbReference>
<dbReference type="GO" id="GO:0006545">
    <property type="term" value="P:glycine biosynthetic process"/>
    <property type="evidence" value="ECO:0007669"/>
    <property type="project" value="TreeGrafter"/>
</dbReference>
<accession>A0A1B0ZQD8</accession>
<dbReference type="InterPro" id="IPR015421">
    <property type="entry name" value="PyrdxlP-dep_Trfase_major"/>
</dbReference>
<evidence type="ECO:0000259" key="7">
    <source>
        <dbReference type="Pfam" id="PF01212"/>
    </source>
</evidence>
<dbReference type="InterPro" id="IPR023603">
    <property type="entry name" value="Low_specificity_L-TA-like"/>
</dbReference>
<dbReference type="PANTHER" id="PTHR48097">
    <property type="entry name" value="L-THREONINE ALDOLASE-RELATED"/>
    <property type="match status" value="1"/>
</dbReference>
<evidence type="ECO:0000313" key="8">
    <source>
        <dbReference type="EMBL" id="ANP36308.1"/>
    </source>
</evidence>
<dbReference type="Pfam" id="PF01212">
    <property type="entry name" value="Beta_elim_lyase"/>
    <property type="match status" value="1"/>
</dbReference>
<feature type="domain" description="Aromatic amino acid beta-eliminating lyase/threonine aldolase" evidence="7">
    <location>
        <begin position="19"/>
        <end position="297"/>
    </location>
</feature>
<comment type="cofactor">
    <cofactor evidence="1">
        <name>pyridoxal 5'-phosphate</name>
        <dbReference type="ChEBI" id="CHEBI:597326"/>
    </cofactor>
</comment>
<evidence type="ECO:0000256" key="6">
    <source>
        <dbReference type="PIRSR" id="PIRSR017617-1"/>
    </source>
</evidence>
<evidence type="ECO:0000256" key="2">
    <source>
        <dbReference type="ARBA" id="ARBA00006966"/>
    </source>
</evidence>
<dbReference type="PANTHER" id="PTHR48097:SF9">
    <property type="entry name" value="L-THREONINE ALDOLASE"/>
    <property type="match status" value="1"/>
</dbReference>
<name>A0A1B0ZQD8_9RHOB</name>
<dbReference type="FunFam" id="3.40.640.10:FF:000030">
    <property type="entry name" value="Low-specificity L-threonine aldolase"/>
    <property type="match status" value="1"/>
</dbReference>
<proteinExistence type="inferred from homology"/>